<feature type="signal peptide" evidence="1">
    <location>
        <begin position="1"/>
        <end position="18"/>
    </location>
</feature>
<accession>A0A420MFE1</accession>
<protein>
    <submittedName>
        <fullName evidence="2">Uncharacterized protein</fullName>
    </submittedName>
</protein>
<evidence type="ECO:0000313" key="2">
    <source>
        <dbReference type="EMBL" id="RKK66731.1"/>
    </source>
</evidence>
<evidence type="ECO:0000313" key="3">
    <source>
        <dbReference type="Proteomes" id="UP000285084"/>
    </source>
</evidence>
<sequence length="56" mass="6171">MKVFTVILFPVLALGTQAVPPDNSVNLEKKEQSRGAAAEDFEKLVILILVIFIQLC</sequence>
<reference evidence="2 3" key="1">
    <citation type="journal article" date="2018" name="Sci. Rep.">
        <title>Characterisation of pathogen-specific regions and novel effector candidates in Fusarium oxysporum f. sp. cepae.</title>
        <authorList>
            <person name="Armitage A.D."/>
            <person name="Taylor A."/>
            <person name="Sobczyk M.K."/>
            <person name="Baxter L."/>
            <person name="Greenfield B.P."/>
            <person name="Bates H.J."/>
            <person name="Wilson F."/>
            <person name="Jackson A.C."/>
            <person name="Ott S."/>
            <person name="Harrison R.J."/>
            <person name="Clarkson J.P."/>
        </authorList>
    </citation>
    <scope>NUCLEOTIDE SEQUENCE [LARGE SCALE GENOMIC DNA]</scope>
    <source>
        <strain evidence="2 3">Fo_A13</strain>
    </source>
</reference>
<organism evidence="2 3">
    <name type="scientific">Fusarium oxysporum</name>
    <name type="common">Fusarium vascular wilt</name>
    <dbReference type="NCBI Taxonomy" id="5507"/>
    <lineage>
        <taxon>Eukaryota</taxon>
        <taxon>Fungi</taxon>
        <taxon>Dikarya</taxon>
        <taxon>Ascomycota</taxon>
        <taxon>Pezizomycotina</taxon>
        <taxon>Sordariomycetes</taxon>
        <taxon>Hypocreomycetidae</taxon>
        <taxon>Hypocreales</taxon>
        <taxon>Nectriaceae</taxon>
        <taxon>Fusarium</taxon>
        <taxon>Fusarium oxysporum species complex</taxon>
    </lineage>
</organism>
<keyword evidence="1" id="KW-0732">Signal</keyword>
<name>A0A420MFE1_FUSOX</name>
<dbReference type="Proteomes" id="UP000285084">
    <property type="component" value="Unassembled WGS sequence"/>
</dbReference>
<gene>
    <name evidence="2" type="ORF">BFJ69_g15133</name>
</gene>
<proteinExistence type="predicted"/>
<comment type="caution">
    <text evidence="2">The sequence shown here is derived from an EMBL/GenBank/DDBJ whole genome shotgun (WGS) entry which is preliminary data.</text>
</comment>
<feature type="chain" id="PRO_5019161017" evidence="1">
    <location>
        <begin position="19"/>
        <end position="56"/>
    </location>
</feature>
<evidence type="ECO:0000256" key="1">
    <source>
        <dbReference type="SAM" id="SignalP"/>
    </source>
</evidence>
<dbReference type="AlphaFoldDB" id="A0A420MFE1"/>
<dbReference type="EMBL" id="MRCX01000268">
    <property type="protein sequence ID" value="RKK66731.1"/>
    <property type="molecule type" value="Genomic_DNA"/>
</dbReference>
<dbReference type="VEuPathDB" id="FungiDB:FOMG_16400"/>